<dbReference type="EMBL" id="JAVXUP010000623">
    <property type="protein sequence ID" value="KAK3024009.1"/>
    <property type="molecule type" value="Genomic_DNA"/>
</dbReference>
<comment type="caution">
    <text evidence="11">The sequence shown here is derived from an EMBL/GenBank/DDBJ whole genome shotgun (WGS) entry which is preliminary data.</text>
</comment>
<accession>A0AA88WC77</accession>
<dbReference type="InterPro" id="IPR006626">
    <property type="entry name" value="PbH1"/>
</dbReference>
<evidence type="ECO:0000256" key="8">
    <source>
        <dbReference type="PROSITE-ProRule" id="PRU10052"/>
    </source>
</evidence>
<evidence type="ECO:0000256" key="3">
    <source>
        <dbReference type="ARBA" id="ARBA00022512"/>
    </source>
</evidence>
<evidence type="ECO:0008006" key="13">
    <source>
        <dbReference type="Google" id="ProtNLM"/>
    </source>
</evidence>
<name>A0AA88WC77_9ASTE</name>
<gene>
    <name evidence="11" type="ORF">RJ639_045029</name>
</gene>
<comment type="similarity">
    <text evidence="2 9">Belongs to the glycosyl hydrolase 28 family.</text>
</comment>
<feature type="active site" evidence="8">
    <location>
        <position position="247"/>
    </location>
</feature>
<evidence type="ECO:0000256" key="9">
    <source>
        <dbReference type="RuleBase" id="RU361169"/>
    </source>
</evidence>
<keyword evidence="10" id="KW-0732">Signal</keyword>
<dbReference type="GO" id="GO:0005975">
    <property type="term" value="P:carbohydrate metabolic process"/>
    <property type="evidence" value="ECO:0007669"/>
    <property type="project" value="InterPro"/>
</dbReference>
<evidence type="ECO:0000256" key="4">
    <source>
        <dbReference type="ARBA" id="ARBA00022525"/>
    </source>
</evidence>
<dbReference type="SMART" id="SM00710">
    <property type="entry name" value="PbH1"/>
    <property type="match status" value="6"/>
</dbReference>
<keyword evidence="7" id="KW-0961">Cell wall biogenesis/degradation</keyword>
<evidence type="ECO:0000256" key="2">
    <source>
        <dbReference type="ARBA" id="ARBA00008834"/>
    </source>
</evidence>
<comment type="subcellular location">
    <subcellularLocation>
        <location evidence="1">Secreted</location>
        <location evidence="1">Cell wall</location>
    </subcellularLocation>
</comment>
<dbReference type="AlphaFoldDB" id="A0AA88WC77"/>
<feature type="chain" id="PRO_5041691889" description="Polygalacturonase" evidence="10">
    <location>
        <begin position="23"/>
        <end position="400"/>
    </location>
</feature>
<dbReference type="InterPro" id="IPR011050">
    <property type="entry name" value="Pectin_lyase_fold/virulence"/>
</dbReference>
<feature type="signal peptide" evidence="10">
    <location>
        <begin position="1"/>
        <end position="22"/>
    </location>
</feature>
<dbReference type="GO" id="GO:0004650">
    <property type="term" value="F:polygalacturonase activity"/>
    <property type="evidence" value="ECO:0007669"/>
    <property type="project" value="InterPro"/>
</dbReference>
<dbReference type="InterPro" id="IPR012334">
    <property type="entry name" value="Pectin_lyas_fold"/>
</dbReference>
<dbReference type="GO" id="GO:0071555">
    <property type="term" value="P:cell wall organization"/>
    <property type="evidence" value="ECO:0007669"/>
    <property type="project" value="UniProtKB-KW"/>
</dbReference>
<organism evidence="11 12">
    <name type="scientific">Escallonia herrerae</name>
    <dbReference type="NCBI Taxonomy" id="1293975"/>
    <lineage>
        <taxon>Eukaryota</taxon>
        <taxon>Viridiplantae</taxon>
        <taxon>Streptophyta</taxon>
        <taxon>Embryophyta</taxon>
        <taxon>Tracheophyta</taxon>
        <taxon>Spermatophyta</taxon>
        <taxon>Magnoliopsida</taxon>
        <taxon>eudicotyledons</taxon>
        <taxon>Gunneridae</taxon>
        <taxon>Pentapetalae</taxon>
        <taxon>asterids</taxon>
        <taxon>campanulids</taxon>
        <taxon>Escalloniales</taxon>
        <taxon>Escalloniaceae</taxon>
        <taxon>Escallonia</taxon>
    </lineage>
</organism>
<evidence type="ECO:0000256" key="6">
    <source>
        <dbReference type="ARBA" id="ARBA00023295"/>
    </source>
</evidence>
<evidence type="ECO:0000256" key="5">
    <source>
        <dbReference type="ARBA" id="ARBA00022801"/>
    </source>
</evidence>
<keyword evidence="12" id="KW-1185">Reference proteome</keyword>
<keyword evidence="6 9" id="KW-0326">Glycosidase</keyword>
<dbReference type="Proteomes" id="UP001188597">
    <property type="component" value="Unassembled WGS sequence"/>
</dbReference>
<evidence type="ECO:0000313" key="12">
    <source>
        <dbReference type="Proteomes" id="UP001188597"/>
    </source>
</evidence>
<dbReference type="PANTHER" id="PTHR31375">
    <property type="match status" value="1"/>
</dbReference>
<reference evidence="11" key="1">
    <citation type="submission" date="2022-12" db="EMBL/GenBank/DDBJ databases">
        <title>Draft genome assemblies for two species of Escallonia (Escalloniales).</title>
        <authorList>
            <person name="Chanderbali A."/>
            <person name="Dervinis C."/>
            <person name="Anghel I."/>
            <person name="Soltis D."/>
            <person name="Soltis P."/>
            <person name="Zapata F."/>
        </authorList>
    </citation>
    <scope>NUCLEOTIDE SEQUENCE</scope>
    <source>
        <strain evidence="11">UCBG64.0493</strain>
        <tissue evidence="11">Leaf</tissue>
    </source>
</reference>
<dbReference type="Pfam" id="PF00295">
    <property type="entry name" value="Glyco_hydro_28"/>
    <property type="match status" value="1"/>
</dbReference>
<dbReference type="InterPro" id="IPR000743">
    <property type="entry name" value="Glyco_hydro_28"/>
</dbReference>
<sequence>MVASAFLLKVSFVLLVPCLVLAQSPRAVYDVRDHGAIGDGHADDTNALVKAWEATCNAASPSTMRIPSTMTLLTHPLSFKGPCNHRSVSVEIEGNNVVRWQINGNIIGPSDPSDWRCGDDDCDNWIQFKKVDGLSLYGFGTVYGHGEKWWDSKALKIRDSDNVRVTGLSFKKNPRVHVVFDSLNKLYVSNITIDAPEDSPNTDGIHISGCTNVFVDHCRISTGDDCISIVDGSKFVQISNITCGPGHGISIGSLGKHGSNDQVEYVQVSDVVFTNGATNGARIKTWQGGKGYARHILFERILSQGSKNPVIIDQFYCDHEDCKTHESAVHVSNVTFRQILGTSMGDTGVKIDCSATVPCTDIVMDNIYLRTRDGKNASSQCSNANGRADGKWLPSAPCLN</sequence>
<dbReference type="SUPFAM" id="SSF51126">
    <property type="entry name" value="Pectin lyase-like"/>
    <property type="match status" value="1"/>
</dbReference>
<keyword evidence="3" id="KW-0134">Cell wall</keyword>
<proteinExistence type="inferred from homology"/>
<keyword evidence="5 9" id="KW-0378">Hydrolase</keyword>
<dbReference type="PROSITE" id="PS00502">
    <property type="entry name" value="POLYGALACTURONASE"/>
    <property type="match status" value="1"/>
</dbReference>
<evidence type="ECO:0000256" key="1">
    <source>
        <dbReference type="ARBA" id="ARBA00004191"/>
    </source>
</evidence>
<protein>
    <recommendedName>
        <fullName evidence="13">Polygalacturonase</fullName>
    </recommendedName>
</protein>
<dbReference type="Gene3D" id="2.160.20.10">
    <property type="entry name" value="Single-stranded right-handed beta-helix, Pectin lyase-like"/>
    <property type="match status" value="1"/>
</dbReference>
<evidence type="ECO:0000256" key="10">
    <source>
        <dbReference type="SAM" id="SignalP"/>
    </source>
</evidence>
<evidence type="ECO:0000256" key="7">
    <source>
        <dbReference type="ARBA" id="ARBA00023316"/>
    </source>
</evidence>
<keyword evidence="4" id="KW-0964">Secreted</keyword>
<evidence type="ECO:0000313" key="11">
    <source>
        <dbReference type="EMBL" id="KAK3024009.1"/>
    </source>
</evidence>